<dbReference type="GO" id="GO:0045944">
    <property type="term" value="P:positive regulation of transcription by RNA polymerase II"/>
    <property type="evidence" value="ECO:0007669"/>
    <property type="project" value="TreeGrafter"/>
</dbReference>
<feature type="region of interest" description="Disordered" evidence="1">
    <location>
        <begin position="1"/>
        <end position="79"/>
    </location>
</feature>
<evidence type="ECO:0000256" key="1">
    <source>
        <dbReference type="SAM" id="MobiDB-lite"/>
    </source>
</evidence>
<protein>
    <submittedName>
        <fullName evidence="2">Actin-binding Rho-activating protein</fullName>
    </submittedName>
</protein>
<dbReference type="Gene3D" id="1.10.10.1540">
    <property type="entry name" value="Costar domain"/>
    <property type="match status" value="1"/>
</dbReference>
<feature type="compositionally biased region" description="Polar residues" evidence="1">
    <location>
        <begin position="40"/>
        <end position="56"/>
    </location>
</feature>
<comment type="caution">
    <text evidence="2">The sequence shown here is derived from an EMBL/GenBank/DDBJ whole genome shotgun (WGS) entry which is preliminary data.</text>
</comment>
<dbReference type="InterPro" id="IPR026111">
    <property type="entry name" value="Abra"/>
</dbReference>
<organism evidence="2 3">
    <name type="scientific">Chionoecetes opilio</name>
    <name type="common">Atlantic snow crab</name>
    <name type="synonym">Cancer opilio</name>
    <dbReference type="NCBI Taxonomy" id="41210"/>
    <lineage>
        <taxon>Eukaryota</taxon>
        <taxon>Metazoa</taxon>
        <taxon>Ecdysozoa</taxon>
        <taxon>Arthropoda</taxon>
        <taxon>Crustacea</taxon>
        <taxon>Multicrustacea</taxon>
        <taxon>Malacostraca</taxon>
        <taxon>Eumalacostraca</taxon>
        <taxon>Eucarida</taxon>
        <taxon>Decapoda</taxon>
        <taxon>Pleocyemata</taxon>
        <taxon>Brachyura</taxon>
        <taxon>Eubrachyura</taxon>
        <taxon>Majoidea</taxon>
        <taxon>Majidae</taxon>
        <taxon>Chionoecetes</taxon>
    </lineage>
</organism>
<reference evidence="2" key="1">
    <citation type="submission" date="2020-07" db="EMBL/GenBank/DDBJ databases">
        <title>The High-quality genome of the commercially important snow crab, Chionoecetes opilio.</title>
        <authorList>
            <person name="Jeong J.-H."/>
            <person name="Ryu S."/>
        </authorList>
    </citation>
    <scope>NUCLEOTIDE SEQUENCE</scope>
    <source>
        <strain evidence="2">MADBK_172401_WGS</strain>
        <tissue evidence="2">Digestive gland</tissue>
    </source>
</reference>
<dbReference type="AlphaFoldDB" id="A0A8J4YAZ0"/>
<dbReference type="GO" id="GO:0003779">
    <property type="term" value="F:actin binding"/>
    <property type="evidence" value="ECO:0007669"/>
    <property type="project" value="InterPro"/>
</dbReference>
<evidence type="ECO:0000313" key="3">
    <source>
        <dbReference type="Proteomes" id="UP000770661"/>
    </source>
</evidence>
<dbReference type="GO" id="GO:0035025">
    <property type="term" value="P:positive regulation of Rho protein signal transduction"/>
    <property type="evidence" value="ECO:0007669"/>
    <property type="project" value="InterPro"/>
</dbReference>
<accession>A0A8J4YAZ0</accession>
<sequence length="130" mass="14232">MVAGNSQSDKQDQPFALRHSSLEEKKKMFADNAAKHSSKMKQNPFSGQYKPGTTTRTARDDPNYGRPVAGSKSEGRGKTAARRVNAEVVFLCDMIHQEGCPLPDGTAVIAFGVLFQVRLWKGVSVHANLQ</sequence>
<proteinExistence type="predicted"/>
<dbReference type="GO" id="GO:0030017">
    <property type="term" value="C:sarcomere"/>
    <property type="evidence" value="ECO:0007669"/>
    <property type="project" value="TreeGrafter"/>
</dbReference>
<evidence type="ECO:0000313" key="2">
    <source>
        <dbReference type="EMBL" id="KAG0718040.1"/>
    </source>
</evidence>
<dbReference type="InterPro" id="IPR038095">
    <property type="entry name" value="Costars_sf"/>
</dbReference>
<dbReference type="PANTHER" id="PTHR22739:SF7">
    <property type="entry name" value="EG:152A3.3 PROTEIN-RELATED"/>
    <property type="match status" value="1"/>
</dbReference>
<dbReference type="EMBL" id="JACEEZ010016744">
    <property type="protein sequence ID" value="KAG0718040.1"/>
    <property type="molecule type" value="Genomic_DNA"/>
</dbReference>
<dbReference type="PANTHER" id="PTHR22739">
    <property type="entry name" value="STRIATED MUSCLE ACTIVATOR OF RHO-DEPENDENT SIGNALING-RELATED"/>
    <property type="match status" value="1"/>
</dbReference>
<gene>
    <name evidence="2" type="primary">Abra</name>
    <name evidence="2" type="ORF">GWK47_053278</name>
</gene>
<name>A0A8J4YAZ0_CHIOP</name>
<dbReference type="Proteomes" id="UP000770661">
    <property type="component" value="Unassembled WGS sequence"/>
</dbReference>
<feature type="compositionally biased region" description="Basic and acidic residues" evidence="1">
    <location>
        <begin position="20"/>
        <end position="29"/>
    </location>
</feature>
<keyword evidence="3" id="KW-1185">Reference proteome</keyword>
<dbReference type="OrthoDB" id="9871914at2759"/>